<evidence type="ECO:0000313" key="13">
    <source>
        <dbReference type="Proteomes" id="UP000068832"/>
    </source>
</evidence>
<dbReference type="EMBL" id="CP012172">
    <property type="protein sequence ID" value="AKV73308.1"/>
    <property type="molecule type" value="Genomic_DNA"/>
</dbReference>
<dbReference type="EMBL" id="CP012174">
    <property type="protein sequence ID" value="AKV77798.1"/>
    <property type="molecule type" value="Genomic_DNA"/>
</dbReference>
<reference evidence="7 9" key="3">
    <citation type="submission" date="2015-07" db="EMBL/GenBank/DDBJ databases">
        <title>Physiological, transcriptional responses and genome re-sequencing of acid resistant extremely thermoacidophilic Metallosphaera sedula SARC-M1.</title>
        <authorList>
            <person name="Ai C."/>
            <person name="McCarthy S."/>
            <person name="Eckrich V."/>
            <person name="Rudrappa D."/>
            <person name="Qiu G."/>
            <person name="Blum P."/>
        </authorList>
    </citation>
    <scope>NUCLEOTIDE SEQUENCE [LARGE SCALE GENOMIC DNA]</scope>
    <source>
        <strain evidence="7 9">SARC-M1</strain>
    </source>
</reference>
<evidence type="ECO:0000313" key="3">
    <source>
        <dbReference type="EMBL" id="AKV73308.1"/>
    </source>
</evidence>
<accession>A0A088E4M0</accession>
<dbReference type="Proteomes" id="UP000029084">
    <property type="component" value="Chromosome"/>
</dbReference>
<keyword evidence="1" id="KW-0175">Coiled coil</keyword>
<organism evidence="2 8">
    <name type="scientific">Metallosphaera sedula</name>
    <dbReference type="NCBI Taxonomy" id="43687"/>
    <lineage>
        <taxon>Archaea</taxon>
        <taxon>Thermoproteota</taxon>
        <taxon>Thermoprotei</taxon>
        <taxon>Sulfolobales</taxon>
        <taxon>Sulfolobaceae</taxon>
        <taxon>Metallosphaera</taxon>
    </lineage>
</organism>
<evidence type="ECO:0000313" key="10">
    <source>
        <dbReference type="Proteomes" id="UP000061362"/>
    </source>
</evidence>
<dbReference type="EMBL" id="CP012175">
    <property type="protein sequence ID" value="AKV80043.1"/>
    <property type="molecule type" value="Genomic_DNA"/>
</dbReference>
<proteinExistence type="predicted"/>
<evidence type="ECO:0000313" key="12">
    <source>
        <dbReference type="Proteomes" id="UP000062475"/>
    </source>
</evidence>
<dbReference type="Proteomes" id="UP000062398">
    <property type="component" value="Chromosome"/>
</dbReference>
<dbReference type="Proteomes" id="UP000068832">
    <property type="component" value="Chromosome"/>
</dbReference>
<dbReference type="RefSeq" id="WP_011921277.1">
    <property type="nucleotide sequence ID" value="NZ_AP019770.1"/>
</dbReference>
<evidence type="ECO:0000313" key="9">
    <source>
        <dbReference type="Proteomes" id="UP000056255"/>
    </source>
</evidence>
<reference evidence="10 11" key="2">
    <citation type="journal article" date="2015" name="Genome Announc.">
        <title>Complete Genome Sequences of Evolved Arsenate-Resistant Metallosphaera sedula Strains.</title>
        <authorList>
            <person name="Ai C."/>
            <person name="McCarthy S."/>
            <person name="Schackwitz W."/>
            <person name="Martin J."/>
            <person name="Lipzen A."/>
            <person name="Blum P."/>
        </authorList>
    </citation>
    <scope>NUCLEOTIDE SEQUENCE [LARGE SCALE GENOMIC DNA]</scope>
    <source>
        <strain evidence="5 11">ARS120-1</strain>
        <strain evidence="6 10">ARS120-2</strain>
        <strain evidence="3 13">ARS50-1</strain>
        <strain evidence="4 12">ARS50-2</strain>
    </source>
</reference>
<dbReference type="Proteomes" id="UP000062475">
    <property type="component" value="Chromosome"/>
</dbReference>
<evidence type="ECO:0008006" key="14">
    <source>
        <dbReference type="Google" id="ProtNLM"/>
    </source>
</evidence>
<reference evidence="2 8" key="1">
    <citation type="journal article" date="2014" name="J. Bacteriol.">
        <title>Role of an Archaeal PitA Transporter in the Copper and Arsenic Resistance of Metallosphaera sedula, an Extreme Thermoacidophile.</title>
        <authorList>
            <person name="McCarthy S."/>
            <person name="Ai C."/>
            <person name="Wheaton G."/>
            <person name="Tevatia R."/>
            <person name="Eckrich V."/>
            <person name="Kelly R."/>
            <person name="Blum P."/>
        </authorList>
    </citation>
    <scope>NUCLEOTIDE SEQUENCE [LARGE SCALE GENOMIC DNA]</scope>
    <source>
        <strain evidence="2 8">CuR1</strain>
    </source>
</reference>
<dbReference type="OrthoDB" id="34838at2157"/>
<protein>
    <recommendedName>
        <fullName evidence="14">CopG family transcriptional regulator</fullName>
    </recommendedName>
</protein>
<gene>
    <name evidence="2" type="ORF">HA72_0131</name>
    <name evidence="3" type="ORF">MsedA_0137</name>
    <name evidence="4" type="ORF">MsedB_0137</name>
    <name evidence="5" type="ORF">MsedC_0136</name>
    <name evidence="6" type="ORF">MsedD_0137</name>
    <name evidence="7" type="ORF">MsedE_0137</name>
</gene>
<evidence type="ECO:0000313" key="4">
    <source>
        <dbReference type="EMBL" id="AKV75552.1"/>
    </source>
</evidence>
<dbReference type="EMBL" id="CP012176">
    <property type="protein sequence ID" value="AKV82286.1"/>
    <property type="molecule type" value="Genomic_DNA"/>
</dbReference>
<evidence type="ECO:0000256" key="1">
    <source>
        <dbReference type="SAM" id="Coils"/>
    </source>
</evidence>
<dbReference type="Proteomes" id="UP000061362">
    <property type="component" value="Chromosome"/>
</dbReference>
<evidence type="ECO:0000313" key="11">
    <source>
        <dbReference type="Proteomes" id="UP000062398"/>
    </source>
</evidence>
<name>A0A088E4M0_9CREN</name>
<evidence type="ECO:0000313" key="8">
    <source>
        <dbReference type="Proteomes" id="UP000029084"/>
    </source>
</evidence>
<evidence type="ECO:0000313" key="5">
    <source>
        <dbReference type="EMBL" id="AKV77798.1"/>
    </source>
</evidence>
<evidence type="ECO:0000313" key="2">
    <source>
        <dbReference type="EMBL" id="AIM26295.1"/>
    </source>
</evidence>
<dbReference type="PATRIC" id="fig|43687.5.peg.133"/>
<evidence type="ECO:0000313" key="7">
    <source>
        <dbReference type="EMBL" id="AKV82286.1"/>
    </source>
</evidence>
<dbReference type="GeneID" id="65564399"/>
<dbReference type="Proteomes" id="UP000056255">
    <property type="component" value="Chromosome"/>
</dbReference>
<sequence>MPRPGYKSVYFPDDELWKKIVDEAEKRKVSVYEVLKDAFECYMKEKEGNKMSLEEVVKELQQLKKRVEELEKKVK</sequence>
<dbReference type="EMBL" id="CP012173">
    <property type="protein sequence ID" value="AKV75552.1"/>
    <property type="molecule type" value="Genomic_DNA"/>
</dbReference>
<feature type="coiled-coil region" evidence="1">
    <location>
        <begin position="43"/>
        <end position="73"/>
    </location>
</feature>
<dbReference type="OMA" id="EKEGNKM"/>
<evidence type="ECO:0000313" key="6">
    <source>
        <dbReference type="EMBL" id="AKV80043.1"/>
    </source>
</evidence>
<dbReference type="EMBL" id="CP008822">
    <property type="protein sequence ID" value="AIM26295.1"/>
    <property type="molecule type" value="Genomic_DNA"/>
</dbReference>
<dbReference type="AlphaFoldDB" id="A0A088E4M0"/>